<protein>
    <submittedName>
        <fullName evidence="3">Methyltransf_21 domain-containing protein</fullName>
    </submittedName>
</protein>
<gene>
    <name evidence="1" type="ORF">TCNE_LOCUS6408</name>
</gene>
<evidence type="ECO:0000313" key="3">
    <source>
        <dbReference type="WBParaSite" id="TCNE_0000640801-mRNA-1"/>
    </source>
</evidence>
<sequence length="220" mass="25710">MEYFIAIREDVQLKIVLGNGTIFRKRDCVHDDEEAIRFVRCATFIWGACSSVTTCFLFFGIEKHGWPNSSPLSGTNDINYAFHFVEVLDKYVGSRFIHFTTMDIEGFEYRILDQMEEGRYIHNQSVTFCQLDVELHDNVMQKLNSLKNFNQYFRSFLMHSSYVPIVSTRFLTHQKVTLINSQNQECEALFNFEQLLKPFAEKTYLIVKAIERNSTPAQPV</sequence>
<keyword evidence="2" id="KW-1185">Reference proteome</keyword>
<name>A0A183UD38_TOXCA</name>
<proteinExistence type="predicted"/>
<evidence type="ECO:0000313" key="1">
    <source>
        <dbReference type="EMBL" id="VDM37728.1"/>
    </source>
</evidence>
<organism evidence="2 3">
    <name type="scientific">Toxocara canis</name>
    <name type="common">Canine roundworm</name>
    <dbReference type="NCBI Taxonomy" id="6265"/>
    <lineage>
        <taxon>Eukaryota</taxon>
        <taxon>Metazoa</taxon>
        <taxon>Ecdysozoa</taxon>
        <taxon>Nematoda</taxon>
        <taxon>Chromadorea</taxon>
        <taxon>Rhabditida</taxon>
        <taxon>Spirurina</taxon>
        <taxon>Ascaridomorpha</taxon>
        <taxon>Ascaridoidea</taxon>
        <taxon>Toxocaridae</taxon>
        <taxon>Toxocara</taxon>
    </lineage>
</organism>
<accession>A0A183UD38</accession>
<dbReference type="EMBL" id="UYWY01019489">
    <property type="protein sequence ID" value="VDM37728.1"/>
    <property type="molecule type" value="Genomic_DNA"/>
</dbReference>
<evidence type="ECO:0000313" key="2">
    <source>
        <dbReference type="Proteomes" id="UP000050794"/>
    </source>
</evidence>
<dbReference type="Proteomes" id="UP000050794">
    <property type="component" value="Unassembled WGS sequence"/>
</dbReference>
<reference evidence="1 2" key="2">
    <citation type="submission" date="2018-11" db="EMBL/GenBank/DDBJ databases">
        <authorList>
            <consortium name="Pathogen Informatics"/>
        </authorList>
    </citation>
    <scope>NUCLEOTIDE SEQUENCE [LARGE SCALE GENOMIC DNA]</scope>
</reference>
<dbReference type="WBParaSite" id="TCNE_0000640801-mRNA-1">
    <property type="protein sequence ID" value="TCNE_0000640801-mRNA-1"/>
    <property type="gene ID" value="TCNE_0000640801"/>
</dbReference>
<reference evidence="3" key="1">
    <citation type="submission" date="2016-06" db="UniProtKB">
        <authorList>
            <consortium name="WormBaseParasite"/>
        </authorList>
    </citation>
    <scope>IDENTIFICATION</scope>
</reference>
<dbReference type="AlphaFoldDB" id="A0A183UD38"/>